<dbReference type="PANTHER" id="PTHR43736:SF1">
    <property type="entry name" value="DIHYDRONEOPTERIN TRIPHOSPHATE DIPHOSPHATASE"/>
    <property type="match status" value="1"/>
</dbReference>
<dbReference type="Pfam" id="PF00293">
    <property type="entry name" value="NUDIX"/>
    <property type="match status" value="1"/>
</dbReference>
<dbReference type="GO" id="GO:0016787">
    <property type="term" value="F:hydrolase activity"/>
    <property type="evidence" value="ECO:0007669"/>
    <property type="project" value="UniProtKB-KW"/>
</dbReference>
<gene>
    <name evidence="5" type="ORF">CD30_17975</name>
</gene>
<name>A0A0A3J0Z4_9BACL</name>
<dbReference type="eggNOG" id="COG1051">
    <property type="taxonomic scope" value="Bacteria"/>
</dbReference>
<reference evidence="5 6" key="1">
    <citation type="submission" date="2014-02" db="EMBL/GenBank/DDBJ databases">
        <title>Draft genome sequence of Lysinibacillus massiliensis CCUG 49529.</title>
        <authorList>
            <person name="Zhang F."/>
            <person name="Wang G."/>
            <person name="Zhang L."/>
        </authorList>
    </citation>
    <scope>NUCLEOTIDE SEQUENCE [LARGE SCALE GENOMIC DNA]</scope>
    <source>
        <strain evidence="5 6">CCUG 49529</strain>
    </source>
</reference>
<feature type="domain" description="Nudix hydrolase" evidence="4">
    <location>
        <begin position="21"/>
        <end position="145"/>
    </location>
</feature>
<dbReference type="PRINTS" id="PR00502">
    <property type="entry name" value="NUDIXFAMILY"/>
</dbReference>
<dbReference type="Proteomes" id="UP000030595">
    <property type="component" value="Unassembled WGS sequence"/>
</dbReference>
<comment type="caution">
    <text evidence="5">The sequence shown here is derived from an EMBL/GenBank/DDBJ whole genome shotgun (WGS) entry which is preliminary data.</text>
</comment>
<dbReference type="InterPro" id="IPR020476">
    <property type="entry name" value="Nudix_hydrolase"/>
</dbReference>
<dbReference type="Gene3D" id="3.90.79.10">
    <property type="entry name" value="Nucleoside Triphosphate Pyrophosphohydrolase"/>
    <property type="match status" value="1"/>
</dbReference>
<dbReference type="InterPro" id="IPR014078">
    <property type="entry name" value="Nudix_YtkD"/>
</dbReference>
<organism evidence="5 6">
    <name type="scientific">Ureibacillus massiliensis 4400831 = CIP 108448 = CCUG 49529</name>
    <dbReference type="NCBI Taxonomy" id="1211035"/>
    <lineage>
        <taxon>Bacteria</taxon>
        <taxon>Bacillati</taxon>
        <taxon>Bacillota</taxon>
        <taxon>Bacilli</taxon>
        <taxon>Bacillales</taxon>
        <taxon>Caryophanaceae</taxon>
        <taxon>Ureibacillus</taxon>
    </lineage>
</organism>
<accession>A0A0A3J0Z4</accession>
<evidence type="ECO:0000259" key="4">
    <source>
        <dbReference type="PROSITE" id="PS51462"/>
    </source>
</evidence>
<evidence type="ECO:0000256" key="1">
    <source>
        <dbReference type="ARBA" id="ARBA00005582"/>
    </source>
</evidence>
<dbReference type="PROSITE" id="PS00893">
    <property type="entry name" value="NUDIX_BOX"/>
    <property type="match status" value="1"/>
</dbReference>
<dbReference type="InterPro" id="IPR015797">
    <property type="entry name" value="NUDIX_hydrolase-like_dom_sf"/>
</dbReference>
<dbReference type="EMBL" id="JPVQ01000058">
    <property type="protein sequence ID" value="KGR88813.1"/>
    <property type="molecule type" value="Genomic_DNA"/>
</dbReference>
<sequence>MFTFIDENGFFVELSFKKGQFKVSPKHVLVMVNNNGKWLCTIHKRRGVEFPGGKVEPGETLEDAAVREVYEETNVHITDIKWFADYLVHSVEPFCKAVYTGRVEGIDPFIGDYETMGMLWLTTEELLNYPNLSFYMRDDGLKKMLQEVKHHERQW</sequence>
<dbReference type="InterPro" id="IPR000086">
    <property type="entry name" value="NUDIX_hydrolase_dom"/>
</dbReference>
<dbReference type="InterPro" id="IPR020084">
    <property type="entry name" value="NUDIX_hydrolase_CS"/>
</dbReference>
<evidence type="ECO:0000313" key="6">
    <source>
        <dbReference type="Proteomes" id="UP000030595"/>
    </source>
</evidence>
<dbReference type="PROSITE" id="PS51462">
    <property type="entry name" value="NUDIX"/>
    <property type="match status" value="1"/>
</dbReference>
<dbReference type="OrthoDB" id="9131041at2"/>
<evidence type="ECO:0000313" key="5">
    <source>
        <dbReference type="EMBL" id="KGR88813.1"/>
    </source>
</evidence>
<dbReference type="PANTHER" id="PTHR43736">
    <property type="entry name" value="ADP-RIBOSE PYROPHOSPHATASE"/>
    <property type="match status" value="1"/>
</dbReference>
<keyword evidence="2 3" id="KW-0378">Hydrolase</keyword>
<protein>
    <submittedName>
        <fullName evidence="5">Nucleoside triphosphatase</fullName>
    </submittedName>
</protein>
<dbReference type="RefSeq" id="WP_036179767.1">
    <property type="nucleotide sequence ID" value="NZ_AVCZ01000058.1"/>
</dbReference>
<evidence type="ECO:0000256" key="3">
    <source>
        <dbReference type="RuleBase" id="RU003476"/>
    </source>
</evidence>
<evidence type="ECO:0000256" key="2">
    <source>
        <dbReference type="ARBA" id="ARBA00022801"/>
    </source>
</evidence>
<comment type="similarity">
    <text evidence="1 3">Belongs to the Nudix hydrolase family.</text>
</comment>
<dbReference type="SUPFAM" id="SSF55811">
    <property type="entry name" value="Nudix"/>
    <property type="match status" value="1"/>
</dbReference>
<dbReference type="CDD" id="cd04665">
    <property type="entry name" value="NUDIX_RppH"/>
    <property type="match status" value="1"/>
</dbReference>
<dbReference type="AlphaFoldDB" id="A0A0A3J0Z4"/>
<keyword evidence="6" id="KW-1185">Reference proteome</keyword>
<proteinExistence type="inferred from homology"/>